<keyword evidence="13" id="KW-0460">Magnesium</keyword>
<dbReference type="InterPro" id="IPR018109">
    <property type="entry name" value="Folylpolyglutamate_synth_CS"/>
</dbReference>
<dbReference type="GO" id="GO:0004326">
    <property type="term" value="F:tetrahydrofolylpolyglutamate synthase activity"/>
    <property type="evidence" value="ECO:0007669"/>
    <property type="project" value="UniProtKB-EC"/>
</dbReference>
<dbReference type="PIRSF" id="PIRSF001563">
    <property type="entry name" value="Folylpolyglu_synth"/>
    <property type="match status" value="1"/>
</dbReference>
<keyword evidence="10" id="KW-0479">Metal-binding</keyword>
<dbReference type="Gene3D" id="3.90.190.20">
    <property type="entry name" value="Mur ligase, C-terminal domain"/>
    <property type="match status" value="1"/>
</dbReference>
<comment type="pathway">
    <text evidence="2">Cofactor biosynthesis; tetrahydrofolate biosynthesis; 7,8-dihydrofolate from 2-amino-4-hydroxy-6-hydroxymethyl-7,8-dihydropteridine diphosphate and 4-aminobenzoate: step 2/2.</text>
</comment>
<dbReference type="GO" id="GO:0008841">
    <property type="term" value="F:dihydrofolate synthase activity"/>
    <property type="evidence" value="ECO:0007669"/>
    <property type="project" value="UniProtKB-EC"/>
</dbReference>
<feature type="domain" description="Mur ligase C-terminal" evidence="19">
    <location>
        <begin position="299"/>
        <end position="418"/>
    </location>
</feature>
<evidence type="ECO:0000256" key="13">
    <source>
        <dbReference type="ARBA" id="ARBA00022842"/>
    </source>
</evidence>
<comment type="catalytic activity">
    <reaction evidence="16">
        <text>(6S)-5,6,7,8-tetrahydrofolyl-(gamma-L-Glu)(n) + L-glutamate + ATP = (6S)-5,6,7,8-tetrahydrofolyl-(gamma-L-Glu)(n+1) + ADP + phosphate + H(+)</text>
        <dbReference type="Rhea" id="RHEA:10580"/>
        <dbReference type="Rhea" id="RHEA-COMP:14738"/>
        <dbReference type="Rhea" id="RHEA-COMP:14740"/>
        <dbReference type="ChEBI" id="CHEBI:15378"/>
        <dbReference type="ChEBI" id="CHEBI:29985"/>
        <dbReference type="ChEBI" id="CHEBI:30616"/>
        <dbReference type="ChEBI" id="CHEBI:43474"/>
        <dbReference type="ChEBI" id="CHEBI:141005"/>
        <dbReference type="ChEBI" id="CHEBI:456216"/>
        <dbReference type="EC" id="6.3.2.17"/>
    </reaction>
</comment>
<evidence type="ECO:0000256" key="14">
    <source>
        <dbReference type="ARBA" id="ARBA00022909"/>
    </source>
</evidence>
<evidence type="ECO:0000256" key="3">
    <source>
        <dbReference type="ARBA" id="ARBA00005150"/>
    </source>
</evidence>
<reference evidence="21 22" key="1">
    <citation type="submission" date="2017-07" db="EMBL/GenBank/DDBJ databases">
        <title>Isolation and whole genome analysis of endospore-forming bacteria from heroin.</title>
        <authorList>
            <person name="Kalinowski J."/>
            <person name="Ahrens B."/>
            <person name="Al-Dilaimi A."/>
            <person name="Winkler A."/>
            <person name="Wibberg D."/>
            <person name="Schleenbecker U."/>
            <person name="Ruckert C."/>
            <person name="Wolfel R."/>
            <person name="Grass G."/>
        </authorList>
    </citation>
    <scope>NUCLEOTIDE SEQUENCE [LARGE SCALE GENOMIC DNA]</scope>
    <source>
        <strain evidence="21 22">7539</strain>
    </source>
</reference>
<dbReference type="PROSITE" id="PS01011">
    <property type="entry name" value="FOLYLPOLYGLU_SYNT_1"/>
    <property type="match status" value="1"/>
</dbReference>
<dbReference type="EC" id="6.3.2.17" evidence="7"/>
<evidence type="ECO:0000313" key="21">
    <source>
        <dbReference type="EMBL" id="PAE89467.1"/>
    </source>
</evidence>
<accession>A0A268P152</accession>
<comment type="cofactor">
    <cofactor evidence="1">
        <name>Mg(2+)</name>
        <dbReference type="ChEBI" id="CHEBI:18420"/>
    </cofactor>
</comment>
<evidence type="ECO:0000256" key="11">
    <source>
        <dbReference type="ARBA" id="ARBA00022741"/>
    </source>
</evidence>
<dbReference type="RefSeq" id="WP_095326345.1">
    <property type="nucleotide sequence ID" value="NZ_NPCC01000008.1"/>
</dbReference>
<dbReference type="GO" id="GO:0005737">
    <property type="term" value="C:cytoplasm"/>
    <property type="evidence" value="ECO:0007669"/>
    <property type="project" value="TreeGrafter"/>
</dbReference>
<evidence type="ECO:0000256" key="18">
    <source>
        <dbReference type="PIRNR" id="PIRNR001563"/>
    </source>
</evidence>
<keyword evidence="12 18" id="KW-0067">ATP-binding</keyword>
<dbReference type="InterPro" id="IPR013221">
    <property type="entry name" value="Mur_ligase_cen"/>
</dbReference>
<keyword evidence="14" id="KW-0289">Folate biosynthesis</keyword>
<dbReference type="Pfam" id="PF08245">
    <property type="entry name" value="Mur_ligase_M"/>
    <property type="match status" value="1"/>
</dbReference>
<comment type="subunit">
    <text evidence="5">Monomer.</text>
</comment>
<dbReference type="NCBIfam" id="TIGR01499">
    <property type="entry name" value="folC"/>
    <property type="match status" value="1"/>
</dbReference>
<dbReference type="PANTHER" id="PTHR11136:SF0">
    <property type="entry name" value="DIHYDROFOLATE SYNTHETASE-RELATED"/>
    <property type="match status" value="1"/>
</dbReference>
<evidence type="ECO:0000256" key="17">
    <source>
        <dbReference type="ARBA" id="ARBA00049161"/>
    </source>
</evidence>
<dbReference type="AlphaFoldDB" id="A0A268P152"/>
<evidence type="ECO:0000313" key="22">
    <source>
        <dbReference type="Proteomes" id="UP000216207"/>
    </source>
</evidence>
<evidence type="ECO:0000256" key="10">
    <source>
        <dbReference type="ARBA" id="ARBA00022723"/>
    </source>
</evidence>
<dbReference type="GO" id="GO:0046872">
    <property type="term" value="F:metal ion binding"/>
    <property type="evidence" value="ECO:0007669"/>
    <property type="project" value="UniProtKB-KW"/>
</dbReference>
<dbReference type="InterPro" id="IPR036615">
    <property type="entry name" value="Mur_ligase_C_dom_sf"/>
</dbReference>
<feature type="domain" description="Mur ligase central" evidence="20">
    <location>
        <begin position="47"/>
        <end position="271"/>
    </location>
</feature>
<evidence type="ECO:0000256" key="7">
    <source>
        <dbReference type="ARBA" id="ARBA00013025"/>
    </source>
</evidence>
<evidence type="ECO:0000256" key="16">
    <source>
        <dbReference type="ARBA" id="ARBA00047493"/>
    </source>
</evidence>
<dbReference type="GO" id="GO:0046656">
    <property type="term" value="P:folic acid biosynthetic process"/>
    <property type="evidence" value="ECO:0007669"/>
    <property type="project" value="UniProtKB-KW"/>
</dbReference>
<dbReference type="PROSITE" id="PS01012">
    <property type="entry name" value="FOLYLPOLYGLU_SYNT_2"/>
    <property type="match status" value="1"/>
</dbReference>
<evidence type="ECO:0000259" key="19">
    <source>
        <dbReference type="Pfam" id="PF02875"/>
    </source>
</evidence>
<dbReference type="Pfam" id="PF02875">
    <property type="entry name" value="Mur_ligase_C"/>
    <property type="match status" value="1"/>
</dbReference>
<comment type="pathway">
    <text evidence="3">Cofactor biosynthesis; tetrahydrofolylpolyglutamate biosynthesis.</text>
</comment>
<name>A0A268P152_SHOCL</name>
<dbReference type="InterPro" id="IPR004101">
    <property type="entry name" value="Mur_ligase_C"/>
</dbReference>
<dbReference type="Proteomes" id="UP000216207">
    <property type="component" value="Unassembled WGS sequence"/>
</dbReference>
<evidence type="ECO:0000256" key="9">
    <source>
        <dbReference type="ARBA" id="ARBA00022598"/>
    </source>
</evidence>
<comment type="caution">
    <text evidence="21">The sequence shown here is derived from an EMBL/GenBank/DDBJ whole genome shotgun (WGS) entry which is preliminary data.</text>
</comment>
<dbReference type="InterPro" id="IPR001645">
    <property type="entry name" value="Folylpolyglutamate_synth"/>
</dbReference>
<dbReference type="EC" id="6.3.2.12" evidence="6"/>
<dbReference type="FunFam" id="3.40.1190.10:FF:000004">
    <property type="entry name" value="Dihydrofolate synthase/folylpolyglutamate synthase"/>
    <property type="match status" value="1"/>
</dbReference>
<comment type="catalytic activity">
    <reaction evidence="17">
        <text>7,8-dihydropteroate + L-glutamate + ATP = 7,8-dihydrofolate + ADP + phosphate + H(+)</text>
        <dbReference type="Rhea" id="RHEA:23584"/>
        <dbReference type="ChEBI" id="CHEBI:15378"/>
        <dbReference type="ChEBI" id="CHEBI:17839"/>
        <dbReference type="ChEBI" id="CHEBI:29985"/>
        <dbReference type="ChEBI" id="CHEBI:30616"/>
        <dbReference type="ChEBI" id="CHEBI:43474"/>
        <dbReference type="ChEBI" id="CHEBI:57451"/>
        <dbReference type="ChEBI" id="CHEBI:456216"/>
        <dbReference type="EC" id="6.3.2.12"/>
    </reaction>
</comment>
<dbReference type="EMBL" id="NPCC01000008">
    <property type="protein sequence ID" value="PAE89467.1"/>
    <property type="molecule type" value="Genomic_DNA"/>
</dbReference>
<evidence type="ECO:0000256" key="12">
    <source>
        <dbReference type="ARBA" id="ARBA00022840"/>
    </source>
</evidence>
<evidence type="ECO:0000256" key="6">
    <source>
        <dbReference type="ARBA" id="ARBA00013023"/>
    </source>
</evidence>
<keyword evidence="9 18" id="KW-0436">Ligase</keyword>
<dbReference type="PANTHER" id="PTHR11136">
    <property type="entry name" value="FOLYLPOLYGLUTAMATE SYNTHASE-RELATED"/>
    <property type="match status" value="1"/>
</dbReference>
<dbReference type="SUPFAM" id="SSF53623">
    <property type="entry name" value="MurD-like peptide ligases, catalytic domain"/>
    <property type="match status" value="1"/>
</dbReference>
<evidence type="ECO:0000256" key="4">
    <source>
        <dbReference type="ARBA" id="ARBA00008276"/>
    </source>
</evidence>
<gene>
    <name evidence="21" type="ORF">CHH72_07465</name>
</gene>
<evidence type="ECO:0000256" key="2">
    <source>
        <dbReference type="ARBA" id="ARBA00004799"/>
    </source>
</evidence>
<dbReference type="SUPFAM" id="SSF53244">
    <property type="entry name" value="MurD-like peptide ligases, peptide-binding domain"/>
    <property type="match status" value="1"/>
</dbReference>
<evidence type="ECO:0000256" key="1">
    <source>
        <dbReference type="ARBA" id="ARBA00001946"/>
    </source>
</evidence>
<protein>
    <recommendedName>
        <fullName evidence="8">Dihydrofolate synthase/folylpolyglutamate synthase</fullName>
        <ecNumber evidence="6">6.3.2.12</ecNumber>
        <ecNumber evidence="7">6.3.2.17</ecNumber>
    </recommendedName>
    <alternativeName>
        <fullName evidence="15">Tetrahydrofolylpolyglutamate synthase</fullName>
    </alternativeName>
</protein>
<evidence type="ECO:0000259" key="20">
    <source>
        <dbReference type="Pfam" id="PF08245"/>
    </source>
</evidence>
<organism evidence="21 22">
    <name type="scientific">Shouchella clausii</name>
    <name type="common">Alkalihalobacillus clausii</name>
    <dbReference type="NCBI Taxonomy" id="79880"/>
    <lineage>
        <taxon>Bacteria</taxon>
        <taxon>Bacillati</taxon>
        <taxon>Bacillota</taxon>
        <taxon>Bacilli</taxon>
        <taxon>Bacillales</taxon>
        <taxon>Bacillaceae</taxon>
        <taxon>Shouchella</taxon>
    </lineage>
</organism>
<dbReference type="Gene3D" id="3.40.1190.10">
    <property type="entry name" value="Mur-like, catalytic domain"/>
    <property type="match status" value="1"/>
</dbReference>
<evidence type="ECO:0000256" key="15">
    <source>
        <dbReference type="ARBA" id="ARBA00030592"/>
    </source>
</evidence>
<comment type="similarity">
    <text evidence="4 18">Belongs to the folylpolyglutamate synthase family.</text>
</comment>
<dbReference type="InterPro" id="IPR036565">
    <property type="entry name" value="Mur-like_cat_sf"/>
</dbReference>
<evidence type="ECO:0000256" key="5">
    <source>
        <dbReference type="ARBA" id="ARBA00011245"/>
    </source>
</evidence>
<evidence type="ECO:0000256" key="8">
    <source>
        <dbReference type="ARBA" id="ARBA00019357"/>
    </source>
</evidence>
<proteinExistence type="inferred from homology"/>
<dbReference type="GO" id="GO:0005524">
    <property type="term" value="F:ATP binding"/>
    <property type="evidence" value="ECO:0007669"/>
    <property type="project" value="UniProtKB-KW"/>
</dbReference>
<sequence>MEVKTAEEAVQWIHSLLPFGIKPGLKRMEWMLEALGHPEQRLTAVHVAGTNGKGSTVSFLRHILTADGFSVGTFTSPYIEQFSERISVNGVPISDRDLLQAAQRLKPIVEEVAQSDLGSPTEFEVLTAMMFYHFAEVAKPDICLIEVGLGGRLDSTNVVTPVLSIITMIGHDHMHILGHTLAEIAYEKAGIIKPGIPVISGVEGEEAYTVISETARQIGSPLHQLSETFFVESLQGRTFTYKEEKDEEAVRYHAGLYGAHQHKNAALALKAVSLLSNSLKRQIGKEAKAIGIANTSWPGRFEIIQVNPPIVLDGAHNEEGFLALTAALQERFSDKNIHVLLASTTEKDMNVLLKPFATSGLEVAFSFTSFDFHRAANAEDLFKQAPVKRKQVAADWRKALKTMMENLGEPDVLVVTGSLYFISEVRQSLASHKEGM</sequence>
<keyword evidence="11 18" id="KW-0547">Nucleotide-binding</keyword>